<reference evidence="1 2" key="1">
    <citation type="journal article" date="2024" name="Ann. Entomol. Soc. Am.">
        <title>Genomic analyses of the southern and eastern yellowjacket wasps (Hymenoptera: Vespidae) reveal evolutionary signatures of social life.</title>
        <authorList>
            <person name="Catto M.A."/>
            <person name="Caine P.B."/>
            <person name="Orr S.E."/>
            <person name="Hunt B.G."/>
            <person name="Goodisman M.A.D."/>
        </authorList>
    </citation>
    <scope>NUCLEOTIDE SEQUENCE [LARGE SCALE GENOMIC DNA]</scope>
    <source>
        <strain evidence="1">232</strain>
        <tissue evidence="1">Head and thorax</tissue>
    </source>
</reference>
<proteinExistence type="predicted"/>
<dbReference type="Proteomes" id="UP001607303">
    <property type="component" value="Unassembled WGS sequence"/>
</dbReference>
<sequence>MLSDKPTSLKMILKKNKCVQSRSRFVTVSNYNNSTFIYNKLEILENITADKSIEIELKFRKPIKIHNISNIQKLYKY</sequence>
<protein>
    <submittedName>
        <fullName evidence="1">Uncharacterized protein</fullName>
    </submittedName>
</protein>
<comment type="caution">
    <text evidence="1">The sequence shown here is derived from an EMBL/GenBank/DDBJ whole genome shotgun (WGS) entry which is preliminary data.</text>
</comment>
<keyword evidence="2" id="KW-1185">Reference proteome</keyword>
<organism evidence="1 2">
    <name type="scientific">Vespula maculifrons</name>
    <name type="common">Eastern yellow jacket</name>
    <name type="synonym">Wasp</name>
    <dbReference type="NCBI Taxonomy" id="7453"/>
    <lineage>
        <taxon>Eukaryota</taxon>
        <taxon>Metazoa</taxon>
        <taxon>Ecdysozoa</taxon>
        <taxon>Arthropoda</taxon>
        <taxon>Hexapoda</taxon>
        <taxon>Insecta</taxon>
        <taxon>Pterygota</taxon>
        <taxon>Neoptera</taxon>
        <taxon>Endopterygota</taxon>
        <taxon>Hymenoptera</taxon>
        <taxon>Apocrita</taxon>
        <taxon>Aculeata</taxon>
        <taxon>Vespoidea</taxon>
        <taxon>Vespidae</taxon>
        <taxon>Vespinae</taxon>
        <taxon>Vespula</taxon>
    </lineage>
</organism>
<name>A0ABD2CUF7_VESMC</name>
<evidence type="ECO:0000313" key="1">
    <source>
        <dbReference type="EMBL" id="KAL2748767.1"/>
    </source>
</evidence>
<dbReference type="AlphaFoldDB" id="A0ABD2CUF7"/>
<accession>A0ABD2CUF7</accession>
<evidence type="ECO:0000313" key="2">
    <source>
        <dbReference type="Proteomes" id="UP001607303"/>
    </source>
</evidence>
<dbReference type="EMBL" id="JAYRBN010000031">
    <property type="protein sequence ID" value="KAL2748767.1"/>
    <property type="molecule type" value="Genomic_DNA"/>
</dbReference>
<gene>
    <name evidence="1" type="ORF">V1477_003410</name>
</gene>